<name>A0ABX0ND04_9BURK</name>
<keyword evidence="1" id="KW-0812">Transmembrane</keyword>
<dbReference type="Proteomes" id="UP000621455">
    <property type="component" value="Unassembled WGS sequence"/>
</dbReference>
<reference evidence="2 3" key="1">
    <citation type="submission" date="2019-10" db="EMBL/GenBank/DDBJ databases">
        <title>Taxonomy of Antarctic Massilia spp.: description of Massilia rubra sp. nov., Massilia aquatica sp. nov., Massilia mucilaginosa sp. nov., Massilia frigida sp. nov. isolated from streams, lakes and regoliths.</title>
        <authorList>
            <person name="Holochova P."/>
            <person name="Sedlacek I."/>
            <person name="Kralova S."/>
            <person name="Maslanova I."/>
            <person name="Busse H.-J."/>
            <person name="Stankova E."/>
            <person name="Vrbovska V."/>
            <person name="Kovarovic V."/>
            <person name="Bartak M."/>
            <person name="Svec P."/>
            <person name="Pantucek R."/>
        </authorList>
    </citation>
    <scope>NUCLEOTIDE SEQUENCE [LARGE SCALE GENOMIC DNA]</scope>
    <source>
        <strain evidence="2 3">CCM 8695</strain>
    </source>
</reference>
<accession>A0ABX0ND04</accession>
<evidence type="ECO:0000256" key="1">
    <source>
        <dbReference type="SAM" id="Phobius"/>
    </source>
</evidence>
<keyword evidence="1" id="KW-0472">Membrane</keyword>
<evidence type="ECO:0000313" key="3">
    <source>
        <dbReference type="Proteomes" id="UP000621455"/>
    </source>
</evidence>
<proteinExistence type="predicted"/>
<keyword evidence="1" id="KW-1133">Transmembrane helix</keyword>
<evidence type="ECO:0000313" key="2">
    <source>
        <dbReference type="EMBL" id="NHZ83004.1"/>
    </source>
</evidence>
<organism evidence="2 3">
    <name type="scientific">Massilia frigida</name>
    <dbReference type="NCBI Taxonomy" id="2609281"/>
    <lineage>
        <taxon>Bacteria</taxon>
        <taxon>Pseudomonadati</taxon>
        <taxon>Pseudomonadota</taxon>
        <taxon>Betaproteobacteria</taxon>
        <taxon>Burkholderiales</taxon>
        <taxon>Oxalobacteraceae</taxon>
        <taxon>Telluria group</taxon>
        <taxon>Massilia</taxon>
    </lineage>
</organism>
<keyword evidence="3" id="KW-1185">Reference proteome</keyword>
<gene>
    <name evidence="2" type="ORF">F2P44_27550</name>
</gene>
<feature type="transmembrane region" description="Helical" evidence="1">
    <location>
        <begin position="38"/>
        <end position="58"/>
    </location>
</feature>
<dbReference type="RefSeq" id="WP_167091961.1">
    <property type="nucleotide sequence ID" value="NZ_WHJG01000041.1"/>
</dbReference>
<comment type="caution">
    <text evidence="2">The sequence shown here is derived from an EMBL/GenBank/DDBJ whole genome shotgun (WGS) entry which is preliminary data.</text>
</comment>
<evidence type="ECO:0008006" key="4">
    <source>
        <dbReference type="Google" id="ProtNLM"/>
    </source>
</evidence>
<feature type="transmembrane region" description="Helical" evidence="1">
    <location>
        <begin position="94"/>
        <end position="118"/>
    </location>
</feature>
<sequence>MLLLQMLAFLVGMAALFATAFTLLPPAQLHPFAGDATLLLMCGGIIGFAGGYFFFAIGGARIQRSAWRRPLGAVIVLVQLLAGSAMVYQYPDPAVLGVMGPLLCFSVYMFACFVWPATRSRTYRPLRRRERSDELDPRK</sequence>
<feature type="transmembrane region" description="Helical" evidence="1">
    <location>
        <begin position="70"/>
        <end position="88"/>
    </location>
</feature>
<dbReference type="EMBL" id="WHJG01000041">
    <property type="protein sequence ID" value="NHZ83004.1"/>
    <property type="molecule type" value="Genomic_DNA"/>
</dbReference>
<protein>
    <recommendedName>
        <fullName evidence="4">Integral membrane protein</fullName>
    </recommendedName>
</protein>